<evidence type="ECO:0000313" key="3">
    <source>
        <dbReference type="EMBL" id="RYS80846.1"/>
    </source>
</evidence>
<dbReference type="SUPFAM" id="SSF54593">
    <property type="entry name" value="Glyoxalase/Bleomycin resistance protein/Dihydroxybiphenyl dioxygenase"/>
    <property type="match status" value="1"/>
</dbReference>
<evidence type="ECO:0000313" key="2">
    <source>
        <dbReference type="EMBL" id="CUN73058.1"/>
    </source>
</evidence>
<organism evidence="2 4">
    <name type="scientific">[Ruminococcus] torques</name>
    <dbReference type="NCBI Taxonomy" id="33039"/>
    <lineage>
        <taxon>Bacteria</taxon>
        <taxon>Bacillati</taxon>
        <taxon>Bacillota</taxon>
        <taxon>Clostridia</taxon>
        <taxon>Lachnospirales</taxon>
        <taxon>Lachnospiraceae</taxon>
        <taxon>Mediterraneibacter</taxon>
    </lineage>
</organism>
<dbReference type="Proteomes" id="UP000292665">
    <property type="component" value="Unassembled WGS sequence"/>
</dbReference>
<dbReference type="InterPro" id="IPR029068">
    <property type="entry name" value="Glyas_Bleomycin-R_OHBP_Dase"/>
</dbReference>
<dbReference type="EMBL" id="RCYR01000006">
    <property type="protein sequence ID" value="RYS80846.1"/>
    <property type="molecule type" value="Genomic_DNA"/>
</dbReference>
<dbReference type="PROSITE" id="PS51819">
    <property type="entry name" value="VOC"/>
    <property type="match status" value="1"/>
</dbReference>
<dbReference type="AlphaFoldDB" id="A0A173ZCY5"/>
<name>A0A173ZCY5_9FIRM</name>
<sequence>MKLKNILLVVKDIEKSKQFYHDLFGLDMILDNDGNIILTEGLVLQDEKIWRDFLKKEIFPKSNSCELYFEEKNIEKFIEKLEKLYPSIQYVNRLMTHSWGQKVIRFYDLDGNLIEVGTPV</sequence>
<evidence type="ECO:0000313" key="4">
    <source>
        <dbReference type="Proteomes" id="UP000095787"/>
    </source>
</evidence>
<dbReference type="InterPro" id="IPR025870">
    <property type="entry name" value="Glyoxalase-like_dom"/>
</dbReference>
<reference evidence="3 5" key="2">
    <citation type="journal article" date="2019" name="Science, e1252229">
        <title>Invertible promoters mediate bacterial phase variation, antibiotic resistance, and host adaptation in the gut.</title>
        <authorList>
            <person name="Jiang X."/>
            <person name="Hall A.B."/>
            <person name="Arthur T.D."/>
            <person name="Plichta D.R."/>
            <person name="Covington C.T."/>
            <person name="Poyet M."/>
            <person name="Crothers J."/>
            <person name="Moses P.L."/>
            <person name="Tolonen A.C."/>
            <person name="Vlamakis H."/>
            <person name="Alm E.J."/>
            <person name="Xavier R.J."/>
        </authorList>
    </citation>
    <scope>NUCLEOTIDE SEQUENCE [LARGE SCALE GENOMIC DNA]</scope>
    <source>
        <strain evidence="5">aa_0143</strain>
        <strain evidence="3">Aa_0143</strain>
    </source>
</reference>
<reference evidence="2 4" key="1">
    <citation type="submission" date="2015-09" db="EMBL/GenBank/DDBJ databases">
        <authorList>
            <consortium name="Pathogen Informatics"/>
        </authorList>
    </citation>
    <scope>NUCLEOTIDE SEQUENCE [LARGE SCALE GENOMIC DNA]</scope>
    <source>
        <strain evidence="2 4">2789STDY5834841</strain>
    </source>
</reference>
<evidence type="ECO:0000313" key="5">
    <source>
        <dbReference type="Proteomes" id="UP000292665"/>
    </source>
</evidence>
<evidence type="ECO:0000259" key="1">
    <source>
        <dbReference type="PROSITE" id="PS51819"/>
    </source>
</evidence>
<protein>
    <submittedName>
        <fullName evidence="2 3">Glyoxalase</fullName>
    </submittedName>
</protein>
<proteinExistence type="predicted"/>
<dbReference type="InterPro" id="IPR037523">
    <property type="entry name" value="VOC_core"/>
</dbReference>
<dbReference type="GeneID" id="97329515"/>
<feature type="domain" description="VOC" evidence="1">
    <location>
        <begin position="2"/>
        <end position="119"/>
    </location>
</feature>
<dbReference type="Gene3D" id="3.10.180.10">
    <property type="entry name" value="2,3-Dihydroxybiphenyl 1,2-Dioxygenase, domain 1"/>
    <property type="match status" value="1"/>
</dbReference>
<gene>
    <name evidence="3" type="ORF">EAI93_04890</name>
    <name evidence="2" type="ORF">ERS852456_00666</name>
</gene>
<dbReference type="RefSeq" id="WP_004845207.1">
    <property type="nucleotide sequence ID" value="NZ_AP028249.1"/>
</dbReference>
<dbReference type="EMBL" id="CYZO01000007">
    <property type="protein sequence ID" value="CUN73058.1"/>
    <property type="molecule type" value="Genomic_DNA"/>
</dbReference>
<dbReference type="Pfam" id="PF12681">
    <property type="entry name" value="Glyoxalase_2"/>
    <property type="match status" value="1"/>
</dbReference>
<dbReference type="Proteomes" id="UP000095787">
    <property type="component" value="Unassembled WGS sequence"/>
</dbReference>
<accession>A0A173ZCY5</accession>